<dbReference type="InterPro" id="IPR002213">
    <property type="entry name" value="UDP_glucos_trans"/>
</dbReference>
<dbReference type="Proteomes" id="UP000298416">
    <property type="component" value="Unassembled WGS sequence"/>
</dbReference>
<dbReference type="OrthoDB" id="5835829at2759"/>
<protein>
    <recommendedName>
        <fullName evidence="4">Glycosyltransferase</fullName>
        <ecNumber evidence="4">2.4.1.-</ecNumber>
    </recommendedName>
</protein>
<keyword evidence="6" id="KW-1185">Reference proteome</keyword>
<reference evidence="5" key="1">
    <citation type="submission" date="2018-01" db="EMBL/GenBank/DDBJ databases">
        <authorList>
            <person name="Mao J.F."/>
        </authorList>
    </citation>
    <scope>NUCLEOTIDE SEQUENCE</scope>
    <source>
        <strain evidence="5">Huo1</strain>
        <tissue evidence="5">Leaf</tissue>
    </source>
</reference>
<dbReference type="EMBL" id="PNBA02000010">
    <property type="protein sequence ID" value="KAG6411727.1"/>
    <property type="molecule type" value="Genomic_DNA"/>
</dbReference>
<evidence type="ECO:0000256" key="1">
    <source>
        <dbReference type="ARBA" id="ARBA00009995"/>
    </source>
</evidence>
<evidence type="ECO:0000256" key="4">
    <source>
        <dbReference type="RuleBase" id="RU362057"/>
    </source>
</evidence>
<comment type="similarity">
    <text evidence="1 3">Belongs to the UDP-glycosyltransferase family.</text>
</comment>
<sequence>MVGHVLVFPYPAQGHMLPLLDLTHQLASRGLTITILVTPKNLPFLTPLLSSHPSLISPLVLPFPPHPSIPPGVENTLDLPASSFRHMMCALSSLRDPLLRWLRSHPSPPSSLIFDMFLGWSHHLASSLSLPSFAFFPSGAFAISFLHSLWRLMPHADPVSFPDIPCSPTYPWWQLSPVFRSYVKGDPDSEFIKDSYLANFLGHGLIFNSFHEIEGAHLDYLAQKKFNVWAVGPLLPPGHVTDRGGSSSVIAAEVCSWLDTCQDDSVVYVCFGSQAVLTNEQMTELASGLEKSGVRFVLSVKGATVGHGDGAYGSVPEGFEARVAGRGLVIRGWSPQVEILRHGAVRAFLTHCGWNSTLESVVAGVPMLAWPMGADQYLNATLLVEQLGVAIRVCEGPTTVLGSDELVRVLGEVAGDGWSEKRARAVALSKAAGEAMKDGGKSYKNLDDFAGLLAQK</sequence>
<comment type="caution">
    <text evidence="5">The sequence shown here is derived from an EMBL/GenBank/DDBJ whole genome shotgun (WGS) entry which is preliminary data.</text>
</comment>
<keyword evidence="3" id="KW-0328">Glycosyltransferase</keyword>
<dbReference type="InterPro" id="IPR035595">
    <property type="entry name" value="UDP_glycos_trans_CS"/>
</dbReference>
<dbReference type="PANTHER" id="PTHR48047:SF8">
    <property type="entry name" value="FLAVONOL 3-O-GLUCOSYLTRANSFERASE UGT89B1"/>
    <property type="match status" value="1"/>
</dbReference>
<dbReference type="SUPFAM" id="SSF53756">
    <property type="entry name" value="UDP-Glycosyltransferase/glycogen phosphorylase"/>
    <property type="match status" value="1"/>
</dbReference>
<dbReference type="CDD" id="cd03784">
    <property type="entry name" value="GT1_Gtf-like"/>
    <property type="match status" value="1"/>
</dbReference>
<name>A0A8X8XF42_SALSN</name>
<reference evidence="5" key="2">
    <citation type="submission" date="2020-08" db="EMBL/GenBank/DDBJ databases">
        <title>Plant Genome Project.</title>
        <authorList>
            <person name="Zhang R.-G."/>
        </authorList>
    </citation>
    <scope>NUCLEOTIDE SEQUENCE</scope>
    <source>
        <strain evidence="5">Huo1</strain>
        <tissue evidence="5">Leaf</tissue>
    </source>
</reference>
<dbReference type="EC" id="2.4.1.-" evidence="4"/>
<dbReference type="Gene3D" id="3.40.50.2000">
    <property type="entry name" value="Glycogen Phosphorylase B"/>
    <property type="match status" value="2"/>
</dbReference>
<dbReference type="AlphaFoldDB" id="A0A8X8XF42"/>
<keyword evidence="2 3" id="KW-0808">Transferase</keyword>
<evidence type="ECO:0000313" key="6">
    <source>
        <dbReference type="Proteomes" id="UP000298416"/>
    </source>
</evidence>
<dbReference type="Pfam" id="PF00201">
    <property type="entry name" value="UDPGT"/>
    <property type="match status" value="1"/>
</dbReference>
<evidence type="ECO:0000256" key="3">
    <source>
        <dbReference type="RuleBase" id="RU003718"/>
    </source>
</evidence>
<organism evidence="5">
    <name type="scientific">Salvia splendens</name>
    <name type="common">Scarlet sage</name>
    <dbReference type="NCBI Taxonomy" id="180675"/>
    <lineage>
        <taxon>Eukaryota</taxon>
        <taxon>Viridiplantae</taxon>
        <taxon>Streptophyta</taxon>
        <taxon>Embryophyta</taxon>
        <taxon>Tracheophyta</taxon>
        <taxon>Spermatophyta</taxon>
        <taxon>Magnoliopsida</taxon>
        <taxon>eudicotyledons</taxon>
        <taxon>Gunneridae</taxon>
        <taxon>Pentapetalae</taxon>
        <taxon>asterids</taxon>
        <taxon>lamiids</taxon>
        <taxon>Lamiales</taxon>
        <taxon>Lamiaceae</taxon>
        <taxon>Nepetoideae</taxon>
        <taxon>Mentheae</taxon>
        <taxon>Salviinae</taxon>
        <taxon>Salvia</taxon>
        <taxon>Salvia subgen. Calosphace</taxon>
        <taxon>core Calosphace</taxon>
    </lineage>
</organism>
<proteinExistence type="inferred from homology"/>
<accession>A0A8X8XF42</accession>
<gene>
    <name evidence="5" type="ORF">SASPL_129811</name>
</gene>
<dbReference type="PROSITE" id="PS00375">
    <property type="entry name" value="UDPGT"/>
    <property type="match status" value="1"/>
</dbReference>
<dbReference type="GO" id="GO:0035251">
    <property type="term" value="F:UDP-glucosyltransferase activity"/>
    <property type="evidence" value="ECO:0007669"/>
    <property type="project" value="TreeGrafter"/>
</dbReference>
<dbReference type="FunFam" id="3.40.50.2000:FF:000064">
    <property type="entry name" value="Glycosyltransferase"/>
    <property type="match status" value="1"/>
</dbReference>
<evidence type="ECO:0000313" key="5">
    <source>
        <dbReference type="EMBL" id="KAG6411727.1"/>
    </source>
</evidence>
<evidence type="ECO:0000256" key="2">
    <source>
        <dbReference type="ARBA" id="ARBA00022679"/>
    </source>
</evidence>
<dbReference type="PANTHER" id="PTHR48047">
    <property type="entry name" value="GLYCOSYLTRANSFERASE"/>
    <property type="match status" value="1"/>
</dbReference>